<feature type="domain" description="EF-hand" evidence="5">
    <location>
        <begin position="27"/>
        <end position="62"/>
    </location>
</feature>
<evidence type="ECO:0000256" key="1">
    <source>
        <dbReference type="ARBA" id="ARBA00022723"/>
    </source>
</evidence>
<keyword evidence="1" id="KW-0479">Metal-binding</keyword>
<dbReference type="InterPro" id="IPR050230">
    <property type="entry name" value="CALM/Myosin/TropC-like"/>
</dbReference>
<protein>
    <submittedName>
        <fullName evidence="7 8">Centrin 3</fullName>
    </submittedName>
</protein>
<evidence type="ECO:0000256" key="2">
    <source>
        <dbReference type="ARBA" id="ARBA00022737"/>
    </source>
</evidence>
<proteinExistence type="predicted"/>
<dbReference type="GO" id="GO:0005509">
    <property type="term" value="F:calcium ion binding"/>
    <property type="evidence" value="ECO:0007669"/>
    <property type="project" value="InterPro"/>
</dbReference>
<organism evidence="6 7">
    <name type="scientific">Macrostomum lignano</name>
    <dbReference type="NCBI Taxonomy" id="282301"/>
    <lineage>
        <taxon>Eukaryota</taxon>
        <taxon>Metazoa</taxon>
        <taxon>Spiralia</taxon>
        <taxon>Lophotrochozoa</taxon>
        <taxon>Platyhelminthes</taxon>
        <taxon>Rhabditophora</taxon>
        <taxon>Macrostomorpha</taxon>
        <taxon>Macrostomida</taxon>
        <taxon>Macrostomidae</taxon>
        <taxon>Macrostomum</taxon>
    </lineage>
</organism>
<evidence type="ECO:0000256" key="3">
    <source>
        <dbReference type="ARBA" id="ARBA00022837"/>
    </source>
</evidence>
<dbReference type="Pfam" id="PF13499">
    <property type="entry name" value="EF-hand_7"/>
    <property type="match status" value="2"/>
</dbReference>
<keyword evidence="3" id="KW-0106">Calcium</keyword>
<feature type="domain" description="EF-hand" evidence="5">
    <location>
        <begin position="137"/>
        <end position="170"/>
    </location>
</feature>
<name>A0A1I8G549_9PLAT</name>
<reference evidence="7 8" key="1">
    <citation type="submission" date="2016-11" db="UniProtKB">
        <authorList>
            <consortium name="WormBaseParasite"/>
        </authorList>
    </citation>
    <scope>IDENTIFICATION</scope>
</reference>
<sequence>SVYFQPQLSATSMDAKRRKKRRELSSEQKAEIKDAFELFDSDNDNAITYHEFKVALRALGFDLKKSEVAKLVQDYNVKDDSGKLSQADFTEIVTDMLLDRDPTDEIVRAFKLFDDDDSGKITFRNLKKVAKELGENMSDQELRAMIEEFDKDGDSAISLEEFMAIMTGEA</sequence>
<evidence type="ECO:0000313" key="8">
    <source>
        <dbReference type="WBParaSite" id="maker-uti_cns_0006206-snap-gene-0.8-mRNA-1"/>
    </source>
</evidence>
<dbReference type="PROSITE" id="PS50222">
    <property type="entry name" value="EF_HAND_2"/>
    <property type="match status" value="3"/>
</dbReference>
<dbReference type="PANTHER" id="PTHR23048:SF48">
    <property type="entry name" value="CENTRIN 3"/>
    <property type="match status" value="1"/>
</dbReference>
<evidence type="ECO:0000313" key="6">
    <source>
        <dbReference type="Proteomes" id="UP000095280"/>
    </source>
</evidence>
<dbReference type="Proteomes" id="UP000095280">
    <property type="component" value="Unplaced"/>
</dbReference>
<dbReference type="CDD" id="cd00051">
    <property type="entry name" value="EFh"/>
    <property type="match status" value="2"/>
</dbReference>
<dbReference type="SMART" id="SM00054">
    <property type="entry name" value="EFh"/>
    <property type="match status" value="3"/>
</dbReference>
<dbReference type="FunFam" id="1.10.238.10:FF:000077">
    <property type="entry name" value="Centrin 1"/>
    <property type="match status" value="1"/>
</dbReference>
<keyword evidence="6" id="KW-1185">Reference proteome</keyword>
<keyword evidence="2" id="KW-0677">Repeat</keyword>
<feature type="compositionally biased region" description="Polar residues" evidence="4">
    <location>
        <begin position="1"/>
        <end position="12"/>
    </location>
</feature>
<dbReference type="WBParaSite" id="maker-uti_cns_0000787-snap-gene-1.6-mRNA-1">
    <property type="protein sequence ID" value="maker-uti_cns_0000787-snap-gene-1.6-mRNA-1"/>
    <property type="gene ID" value="maker-uti_cns_0000787-snap-gene-1.6"/>
</dbReference>
<dbReference type="InterPro" id="IPR002048">
    <property type="entry name" value="EF_hand_dom"/>
</dbReference>
<accession>A0A1I8G549</accession>
<dbReference type="SUPFAM" id="SSF47473">
    <property type="entry name" value="EF-hand"/>
    <property type="match status" value="1"/>
</dbReference>
<evidence type="ECO:0000259" key="5">
    <source>
        <dbReference type="PROSITE" id="PS50222"/>
    </source>
</evidence>
<dbReference type="WBParaSite" id="maker-uti_cns_0006206-snap-gene-0.8-mRNA-1">
    <property type="protein sequence ID" value="maker-uti_cns_0006206-snap-gene-0.8-mRNA-1"/>
    <property type="gene ID" value="maker-uti_cns_0006206-snap-gene-0.8"/>
</dbReference>
<dbReference type="GO" id="GO:0016460">
    <property type="term" value="C:myosin II complex"/>
    <property type="evidence" value="ECO:0007669"/>
    <property type="project" value="TreeGrafter"/>
</dbReference>
<evidence type="ECO:0000313" key="7">
    <source>
        <dbReference type="WBParaSite" id="maker-uti_cns_0000787-snap-gene-1.6-mRNA-1"/>
    </source>
</evidence>
<feature type="domain" description="EF-hand" evidence="5">
    <location>
        <begin position="101"/>
        <end position="136"/>
    </location>
</feature>
<feature type="region of interest" description="Disordered" evidence="4">
    <location>
        <begin position="1"/>
        <end position="27"/>
    </location>
</feature>
<evidence type="ECO:0000256" key="4">
    <source>
        <dbReference type="SAM" id="MobiDB-lite"/>
    </source>
</evidence>
<dbReference type="AlphaFoldDB" id="A0A1I8G549"/>
<dbReference type="PROSITE" id="PS00018">
    <property type="entry name" value="EF_HAND_1"/>
    <property type="match status" value="1"/>
</dbReference>
<dbReference type="Gene3D" id="1.10.238.10">
    <property type="entry name" value="EF-hand"/>
    <property type="match status" value="2"/>
</dbReference>
<dbReference type="InterPro" id="IPR018247">
    <property type="entry name" value="EF_Hand_1_Ca_BS"/>
</dbReference>
<dbReference type="InterPro" id="IPR011992">
    <property type="entry name" value="EF-hand-dom_pair"/>
</dbReference>
<dbReference type="PANTHER" id="PTHR23048">
    <property type="entry name" value="MYOSIN LIGHT CHAIN 1, 3"/>
    <property type="match status" value="1"/>
</dbReference>